<reference evidence="2 3" key="1">
    <citation type="submission" date="2018-05" db="EMBL/GenBank/DDBJ databases">
        <title>Genomic Encyclopedia of Type Strains, Phase IV (KMG-V): Genome sequencing to study the core and pangenomes of soil and plant-associated prokaryotes.</title>
        <authorList>
            <person name="Whitman W."/>
        </authorList>
    </citation>
    <scope>NUCLEOTIDE SEQUENCE [LARGE SCALE GENOMIC DNA]</scope>
    <source>
        <strain evidence="2 3">SCZa-39</strain>
    </source>
</reference>
<evidence type="ECO:0000313" key="3">
    <source>
        <dbReference type="Proteomes" id="UP000245712"/>
    </source>
</evidence>
<feature type="region of interest" description="Disordered" evidence="1">
    <location>
        <begin position="206"/>
        <end position="228"/>
    </location>
</feature>
<dbReference type="InterPro" id="IPR021783">
    <property type="entry name" value="DUF3348"/>
</dbReference>
<evidence type="ECO:0000313" key="2">
    <source>
        <dbReference type="EMBL" id="PVX86597.1"/>
    </source>
</evidence>
<evidence type="ECO:0000256" key="1">
    <source>
        <dbReference type="SAM" id="MobiDB-lite"/>
    </source>
</evidence>
<keyword evidence="3" id="KW-1185">Reference proteome</keyword>
<dbReference type="Pfam" id="PF11828">
    <property type="entry name" value="DUF3348"/>
    <property type="match status" value="1"/>
</dbReference>
<sequence>MLAPQRLALSGPTLVRLLAGLGGAEVPESRLSIADQLSQWLGWTDAIALSTALSAQPPAARAAAAPPGASAEQSQSERVRAALTKAITGDGASARRDGRRAPIAHAAAAQAPADVEPDFADFRQRYLALQQAMETDIGALRIRLRAALAARTPALARLATVDAVMEQALGARERSLLAGVPALLGAHFARLRAAATAQAAQAAGAAEGAERAEATAENAAPSAPHTWLPSFRKDMQSVLLAELEIRFQPVEGLLAALRTR</sequence>
<protein>
    <submittedName>
        <fullName evidence="2">Uncharacterized protein DUF3348</fullName>
    </submittedName>
</protein>
<gene>
    <name evidence="2" type="ORF">C7402_102433</name>
</gene>
<comment type="caution">
    <text evidence="2">The sequence shown here is derived from an EMBL/GenBank/DDBJ whole genome shotgun (WGS) entry which is preliminary data.</text>
</comment>
<dbReference type="RefSeq" id="WP_116609971.1">
    <property type="nucleotide sequence ID" value="NZ_QEOB01000002.1"/>
</dbReference>
<organism evidence="2 3">
    <name type="scientific">Paraburkholderia unamae</name>
    <dbReference type="NCBI Taxonomy" id="219649"/>
    <lineage>
        <taxon>Bacteria</taxon>
        <taxon>Pseudomonadati</taxon>
        <taxon>Pseudomonadota</taxon>
        <taxon>Betaproteobacteria</taxon>
        <taxon>Burkholderiales</taxon>
        <taxon>Burkholderiaceae</taxon>
        <taxon>Paraburkholderia</taxon>
    </lineage>
</organism>
<dbReference type="Proteomes" id="UP000245712">
    <property type="component" value="Unassembled WGS sequence"/>
</dbReference>
<feature type="region of interest" description="Disordered" evidence="1">
    <location>
        <begin position="89"/>
        <end position="108"/>
    </location>
</feature>
<accession>A0ABX5KWJ6</accession>
<proteinExistence type="predicted"/>
<dbReference type="EMBL" id="QEOB01000002">
    <property type="protein sequence ID" value="PVX86597.1"/>
    <property type="molecule type" value="Genomic_DNA"/>
</dbReference>
<name>A0ABX5KWJ6_9BURK</name>